<comment type="caution">
    <text evidence="1">The sequence shown here is derived from an EMBL/GenBank/DDBJ whole genome shotgun (WGS) entry which is preliminary data.</text>
</comment>
<dbReference type="AlphaFoldDB" id="A0A519BBN2"/>
<dbReference type="NCBIfam" id="NF047399">
    <property type="entry name" value="BrnA_antitoxin_add"/>
    <property type="match status" value="1"/>
</dbReference>
<accession>A0A519BBN2</accession>
<evidence type="ECO:0000313" key="2">
    <source>
        <dbReference type="Proteomes" id="UP000320813"/>
    </source>
</evidence>
<organism evidence="1 2">
    <name type="scientific">Candidatus Acidulodesulfobacterium ferriphilum</name>
    <dbReference type="NCBI Taxonomy" id="2597223"/>
    <lineage>
        <taxon>Bacteria</taxon>
        <taxon>Deltaproteobacteria</taxon>
        <taxon>Candidatus Acidulodesulfobacterales</taxon>
        <taxon>Candidatus Acidulodesulfobacterium</taxon>
    </lineage>
</organism>
<dbReference type="EMBL" id="SGBD01000002">
    <property type="protein sequence ID" value="RZD14689.1"/>
    <property type="molecule type" value="Genomic_DNA"/>
</dbReference>
<dbReference type="Proteomes" id="UP000320813">
    <property type="component" value="Unassembled WGS sequence"/>
</dbReference>
<proteinExistence type="predicted"/>
<protein>
    <submittedName>
        <fullName evidence="1">CopG family transcriptional regulator</fullName>
    </submittedName>
</protein>
<reference evidence="1 2" key="1">
    <citation type="submission" date="2019-01" db="EMBL/GenBank/DDBJ databases">
        <title>Insights into ecological role of a new deltaproteobacterial order Candidatus Sinidesulfobacterales (Sva0485) by metagenomics and metatranscriptomics.</title>
        <authorList>
            <person name="Tan S."/>
            <person name="Liu J."/>
            <person name="Fang Y."/>
            <person name="Hedlund B.P."/>
            <person name="Lian Z.H."/>
            <person name="Huang L.Y."/>
            <person name="Li J.T."/>
            <person name="Huang L.N."/>
            <person name="Li W.J."/>
            <person name="Jiang H.C."/>
            <person name="Dong H.L."/>
            <person name="Shu W.S."/>
        </authorList>
    </citation>
    <scope>NUCLEOTIDE SEQUENCE [LARGE SCALE GENOMIC DNA]</scope>
    <source>
        <strain evidence="1">AP3</strain>
    </source>
</reference>
<gene>
    <name evidence="1" type="ORF">EVJ47_05870</name>
</gene>
<name>A0A519BBN2_9DELT</name>
<evidence type="ECO:0000313" key="1">
    <source>
        <dbReference type="EMBL" id="RZD14689.1"/>
    </source>
</evidence>
<sequence length="85" mass="9820">MKKNILTKTAEEFDRRFDEGEDITDLIDISKAVITRGGKKVRLTIDVSESLVKEIDDIRMKIGVDRGALVKIWLYERVKQEKGVR</sequence>